<dbReference type="EMBL" id="LN483166">
    <property type="protein sequence ID" value="CED84906.1"/>
    <property type="molecule type" value="Genomic_DNA"/>
</dbReference>
<dbReference type="Pfam" id="PF04145">
    <property type="entry name" value="Ctr"/>
    <property type="match status" value="1"/>
</dbReference>
<evidence type="ECO:0000256" key="2">
    <source>
        <dbReference type="ARBA" id="ARBA00022989"/>
    </source>
</evidence>
<keyword evidence="3 4" id="KW-0472">Membrane</keyword>
<dbReference type="InterPro" id="IPR007274">
    <property type="entry name" value="Cop_transporter"/>
</dbReference>
<keyword evidence="4" id="KW-0406">Ion transport</keyword>
<keyword evidence="4" id="KW-0813">Transport</keyword>
<keyword evidence="4" id="KW-0187">Copper transport</keyword>
<dbReference type="PANTHER" id="PTHR12483">
    <property type="entry name" value="SOLUTE CARRIER FAMILY 31 COPPER TRANSPORTERS"/>
    <property type="match status" value="1"/>
</dbReference>
<dbReference type="GO" id="GO:0016020">
    <property type="term" value="C:membrane"/>
    <property type="evidence" value="ECO:0007669"/>
    <property type="project" value="UniProtKB-SubCell"/>
</dbReference>
<feature type="transmembrane region" description="Helical" evidence="4">
    <location>
        <begin position="43"/>
        <end position="63"/>
    </location>
</feature>
<dbReference type="AlphaFoldDB" id="A0A0F7STU3"/>
<keyword evidence="2 4" id="KW-1133">Transmembrane helix</keyword>
<keyword evidence="1 4" id="KW-0812">Transmembrane</keyword>
<keyword evidence="4" id="KW-0186">Copper</keyword>
<dbReference type="GO" id="GO:0005375">
    <property type="term" value="F:copper ion transmembrane transporter activity"/>
    <property type="evidence" value="ECO:0007669"/>
    <property type="project" value="UniProtKB-UniRule"/>
</dbReference>
<protein>
    <recommendedName>
        <fullName evidence="4">Copper transport protein</fullName>
    </recommendedName>
</protein>
<reference evidence="5" key="1">
    <citation type="submission" date="2014-08" db="EMBL/GenBank/DDBJ databases">
        <authorList>
            <person name="Sharma Rahul"/>
            <person name="Thines Marco"/>
        </authorList>
    </citation>
    <scope>NUCLEOTIDE SEQUENCE</scope>
</reference>
<evidence type="ECO:0000256" key="4">
    <source>
        <dbReference type="RuleBase" id="RU367022"/>
    </source>
</evidence>
<name>A0A0F7STU3_PHARH</name>
<evidence type="ECO:0000256" key="3">
    <source>
        <dbReference type="ARBA" id="ARBA00023136"/>
    </source>
</evidence>
<comment type="subcellular location">
    <subcellularLocation>
        <location evidence="4">Membrane</location>
        <topology evidence="4">Multi-pass membrane protein</topology>
    </subcellularLocation>
</comment>
<dbReference type="PANTHER" id="PTHR12483:SF115">
    <property type="entry name" value="COPPER TRANSPORT PROTEIN"/>
    <property type="match status" value="1"/>
</dbReference>
<evidence type="ECO:0000313" key="5">
    <source>
        <dbReference type="EMBL" id="CED84906.1"/>
    </source>
</evidence>
<feature type="transmembrane region" description="Helical" evidence="4">
    <location>
        <begin position="119"/>
        <end position="136"/>
    </location>
</feature>
<comment type="similarity">
    <text evidence="4">Belongs to the copper transporter (Ctr) (TC 1.A.56) family. SLC31A subfamily.</text>
</comment>
<evidence type="ECO:0000256" key="1">
    <source>
        <dbReference type="ARBA" id="ARBA00022692"/>
    </source>
</evidence>
<proteinExistence type="inferred from homology"/>
<sequence>MDHGDHSGHNMPSMAQKCTMHMLFNWQVEDTCVVFRSWHISNWLGMVMSCLAIILIALGYEWTKHKLALYDRRVAASLFPARTSPSRTSSGMSSPTQDSPTYPIGYVVGIPPTARLVRATGYALSVFISFFLMLVFMTYNGYLILATVVGAGVGHYVYNQDMEPLSVLNPALSSSSLACH</sequence>
<organism evidence="5">
    <name type="scientific">Phaffia rhodozyma</name>
    <name type="common">Yeast</name>
    <name type="synonym">Xanthophyllomyces dendrorhous</name>
    <dbReference type="NCBI Taxonomy" id="264483"/>
    <lineage>
        <taxon>Eukaryota</taxon>
        <taxon>Fungi</taxon>
        <taxon>Dikarya</taxon>
        <taxon>Basidiomycota</taxon>
        <taxon>Agaricomycotina</taxon>
        <taxon>Tremellomycetes</taxon>
        <taxon>Cystofilobasidiales</taxon>
        <taxon>Mrakiaceae</taxon>
        <taxon>Phaffia</taxon>
    </lineage>
</organism>
<accession>A0A0F7STU3</accession>